<accession>A0AA40A4Q8</accession>
<evidence type="ECO:0000313" key="2">
    <source>
        <dbReference type="EMBL" id="KAK0709225.1"/>
    </source>
</evidence>
<organism evidence="2 3">
    <name type="scientific">Lasiosphaeria miniovina</name>
    <dbReference type="NCBI Taxonomy" id="1954250"/>
    <lineage>
        <taxon>Eukaryota</taxon>
        <taxon>Fungi</taxon>
        <taxon>Dikarya</taxon>
        <taxon>Ascomycota</taxon>
        <taxon>Pezizomycotina</taxon>
        <taxon>Sordariomycetes</taxon>
        <taxon>Sordariomycetidae</taxon>
        <taxon>Sordariales</taxon>
        <taxon>Lasiosphaeriaceae</taxon>
        <taxon>Lasiosphaeria</taxon>
    </lineage>
</organism>
<dbReference type="RefSeq" id="XP_060292529.1">
    <property type="nucleotide sequence ID" value="XM_060434799.1"/>
</dbReference>
<dbReference type="GeneID" id="85318069"/>
<dbReference type="Proteomes" id="UP001172101">
    <property type="component" value="Unassembled WGS sequence"/>
</dbReference>
<comment type="caution">
    <text evidence="2">The sequence shown here is derived from an EMBL/GenBank/DDBJ whole genome shotgun (WGS) entry which is preliminary data.</text>
</comment>
<reference evidence="2" key="1">
    <citation type="submission" date="2023-06" db="EMBL/GenBank/DDBJ databases">
        <title>Genome-scale phylogeny and comparative genomics of the fungal order Sordariales.</title>
        <authorList>
            <consortium name="Lawrence Berkeley National Laboratory"/>
            <person name="Hensen N."/>
            <person name="Bonometti L."/>
            <person name="Westerberg I."/>
            <person name="Brannstrom I.O."/>
            <person name="Guillou S."/>
            <person name="Cros-Aarteil S."/>
            <person name="Calhoun S."/>
            <person name="Haridas S."/>
            <person name="Kuo A."/>
            <person name="Mondo S."/>
            <person name="Pangilinan J."/>
            <person name="Riley R."/>
            <person name="LaButti K."/>
            <person name="Andreopoulos B."/>
            <person name="Lipzen A."/>
            <person name="Chen C."/>
            <person name="Yanf M."/>
            <person name="Daum C."/>
            <person name="Ng V."/>
            <person name="Clum A."/>
            <person name="Steindorff A."/>
            <person name="Ohm R."/>
            <person name="Martin F."/>
            <person name="Silar P."/>
            <person name="Natvig D."/>
            <person name="Lalanne C."/>
            <person name="Gautier V."/>
            <person name="Ament-velasquez S.L."/>
            <person name="Kruys A."/>
            <person name="Hutchinson M.I."/>
            <person name="Powell A.J."/>
            <person name="Barry K."/>
            <person name="Miller A.N."/>
            <person name="Grigoriev I.V."/>
            <person name="Debuchy R."/>
            <person name="Gladieux P."/>
            <person name="Thoren M.H."/>
            <person name="Johannesson H."/>
        </authorList>
    </citation>
    <scope>NUCLEOTIDE SEQUENCE</scope>
    <source>
        <strain evidence="2">SMH2392-1A</strain>
    </source>
</reference>
<dbReference type="AlphaFoldDB" id="A0AA40A4Q8"/>
<protein>
    <submittedName>
        <fullName evidence="2">Uncharacterized protein</fullName>
    </submittedName>
</protein>
<gene>
    <name evidence="2" type="ORF">B0T26DRAFT_399269</name>
</gene>
<name>A0AA40A4Q8_9PEZI</name>
<feature type="region of interest" description="Disordered" evidence="1">
    <location>
        <begin position="86"/>
        <end position="129"/>
    </location>
</feature>
<evidence type="ECO:0000256" key="1">
    <source>
        <dbReference type="SAM" id="MobiDB-lite"/>
    </source>
</evidence>
<feature type="compositionally biased region" description="Pro residues" evidence="1">
    <location>
        <begin position="117"/>
        <end position="126"/>
    </location>
</feature>
<keyword evidence="3" id="KW-1185">Reference proteome</keyword>
<dbReference type="EMBL" id="JAUIRO010000006">
    <property type="protein sequence ID" value="KAK0709225.1"/>
    <property type="molecule type" value="Genomic_DNA"/>
</dbReference>
<sequence>MRVHSLFVPTSSMELWTTNKPPKCTAAARCKFWEYSALEGMGRGGPRGQTVKQSGMYVHPVSCVACSRIILVPEARDFGTNVRRRSGGVRPRLRGPFAGRAGIHPEGRLDCGRTVPGPGPARPGPARPGNQLTNRCPCHTAELFPDGVTTSTIGASESDRHRNTAEAAFGRPQAELSHHEQLAWPETYLAIKNSQVAELRRRP</sequence>
<evidence type="ECO:0000313" key="3">
    <source>
        <dbReference type="Proteomes" id="UP001172101"/>
    </source>
</evidence>
<proteinExistence type="predicted"/>